<evidence type="ECO:0000256" key="9">
    <source>
        <dbReference type="SAM" id="Coils"/>
    </source>
</evidence>
<accession>A0AAX6PWU2</accession>
<dbReference type="Pfam" id="PF13445">
    <property type="entry name" value="zf-RING_UBOX"/>
    <property type="match status" value="1"/>
</dbReference>
<dbReference type="SMART" id="SM00336">
    <property type="entry name" value="BBOX"/>
    <property type="match status" value="1"/>
</dbReference>
<dbReference type="InterPro" id="IPR013320">
    <property type="entry name" value="ConA-like_dom_sf"/>
</dbReference>
<dbReference type="InterPro" id="IPR001841">
    <property type="entry name" value="Znf_RING"/>
</dbReference>
<dbReference type="CDD" id="cd19835">
    <property type="entry name" value="Bbox2_TRIM65_C-IV"/>
    <property type="match status" value="1"/>
</dbReference>
<feature type="domain" description="B30.2/SPRY" evidence="11">
    <location>
        <begin position="309"/>
        <end position="502"/>
    </location>
</feature>
<dbReference type="InterPro" id="IPR000315">
    <property type="entry name" value="Znf_B-box"/>
</dbReference>
<dbReference type="PANTHER" id="PTHR25465:SF14">
    <property type="entry name" value="E3 UBIQUITIN-PROTEIN LIGASE TRIM65"/>
    <property type="match status" value="1"/>
</dbReference>
<evidence type="ECO:0000259" key="11">
    <source>
        <dbReference type="PROSITE" id="PS50188"/>
    </source>
</evidence>
<protein>
    <submittedName>
        <fullName evidence="13">Tripartite motif-containing protein 65</fullName>
    </submittedName>
</protein>
<dbReference type="KEGG" id="hgl:101702138"/>
<dbReference type="Gene3D" id="3.30.160.60">
    <property type="entry name" value="Classic Zinc Finger"/>
    <property type="match status" value="1"/>
</dbReference>
<keyword evidence="3" id="KW-0399">Innate immunity</keyword>
<dbReference type="GO" id="GO:0045087">
    <property type="term" value="P:innate immune response"/>
    <property type="evidence" value="ECO:0007669"/>
    <property type="project" value="UniProtKB-KW"/>
</dbReference>
<dbReference type="PROSITE" id="PS50188">
    <property type="entry name" value="B302_SPRY"/>
    <property type="match status" value="1"/>
</dbReference>
<comment type="subcellular location">
    <subcellularLocation>
        <location evidence="1">Cytoplasm</location>
    </subcellularLocation>
</comment>
<dbReference type="InterPro" id="IPR051051">
    <property type="entry name" value="E3_ubiq-ligase_TRIM/RNF"/>
</dbReference>
<dbReference type="AlphaFoldDB" id="A0AAX6PWU2"/>
<dbReference type="SUPFAM" id="SSF57845">
    <property type="entry name" value="B-box zinc-binding domain"/>
    <property type="match status" value="1"/>
</dbReference>
<dbReference type="Gene3D" id="3.30.40.10">
    <property type="entry name" value="Zinc/RING finger domain, C3HC4 (zinc finger)"/>
    <property type="match status" value="1"/>
</dbReference>
<dbReference type="SUPFAM" id="SSF57850">
    <property type="entry name" value="RING/U-box"/>
    <property type="match status" value="1"/>
</dbReference>
<evidence type="ECO:0000256" key="5">
    <source>
        <dbReference type="ARBA" id="ARBA00022771"/>
    </source>
</evidence>
<evidence type="ECO:0000256" key="3">
    <source>
        <dbReference type="ARBA" id="ARBA00022588"/>
    </source>
</evidence>
<dbReference type="GeneID" id="101702138"/>
<proteinExistence type="predicted"/>
<evidence type="ECO:0000256" key="8">
    <source>
        <dbReference type="PROSITE-ProRule" id="PRU00175"/>
    </source>
</evidence>
<dbReference type="CTD" id="201292"/>
<evidence type="ECO:0000313" key="13">
    <source>
        <dbReference type="RefSeq" id="XP_004860776.1"/>
    </source>
</evidence>
<dbReference type="Pfam" id="PF00622">
    <property type="entry name" value="SPRY"/>
    <property type="match status" value="1"/>
</dbReference>
<feature type="domain" description="RING-type" evidence="10">
    <location>
        <begin position="12"/>
        <end position="51"/>
    </location>
</feature>
<keyword evidence="12" id="KW-1185">Reference proteome</keyword>
<dbReference type="Pfam" id="PF00643">
    <property type="entry name" value="zf-B_box"/>
    <property type="match status" value="1"/>
</dbReference>
<dbReference type="InterPro" id="IPR003877">
    <property type="entry name" value="SPRY_dom"/>
</dbReference>
<keyword evidence="7" id="KW-0391">Immunity</keyword>
<keyword evidence="4" id="KW-0479">Metal-binding</keyword>
<dbReference type="Pfam" id="PF25600">
    <property type="entry name" value="TRIM_CC"/>
    <property type="match status" value="1"/>
</dbReference>
<keyword evidence="6" id="KW-0862">Zinc</keyword>
<dbReference type="SUPFAM" id="SSF49899">
    <property type="entry name" value="Concanavalin A-like lectins/glucanases"/>
    <property type="match status" value="1"/>
</dbReference>
<evidence type="ECO:0000256" key="2">
    <source>
        <dbReference type="ARBA" id="ARBA00022490"/>
    </source>
</evidence>
<reference evidence="13" key="1">
    <citation type="submission" date="2025-08" db="UniProtKB">
        <authorList>
            <consortium name="RefSeq"/>
        </authorList>
    </citation>
    <scope>IDENTIFICATION</scope>
</reference>
<dbReference type="SMART" id="SM00184">
    <property type="entry name" value="RING"/>
    <property type="match status" value="1"/>
</dbReference>
<dbReference type="SMART" id="SM00449">
    <property type="entry name" value="SPRY"/>
    <property type="match status" value="1"/>
</dbReference>
<keyword evidence="2" id="KW-0963">Cytoplasm</keyword>
<dbReference type="GO" id="GO:0010508">
    <property type="term" value="P:positive regulation of autophagy"/>
    <property type="evidence" value="ECO:0007669"/>
    <property type="project" value="TreeGrafter"/>
</dbReference>
<dbReference type="CDD" id="cd12896">
    <property type="entry name" value="SPRY_PRY_TRIM65"/>
    <property type="match status" value="1"/>
</dbReference>
<dbReference type="InterPro" id="IPR017907">
    <property type="entry name" value="Znf_RING_CS"/>
</dbReference>
<dbReference type="InterPro" id="IPR058030">
    <property type="entry name" value="TRIM8/14/16/25/29/45/65_CC"/>
</dbReference>
<dbReference type="GO" id="GO:0008270">
    <property type="term" value="F:zinc ion binding"/>
    <property type="evidence" value="ECO:0007669"/>
    <property type="project" value="UniProtKB-KW"/>
</dbReference>
<dbReference type="InterPro" id="IPR003879">
    <property type="entry name" value="Butyrophylin_SPRY"/>
</dbReference>
<dbReference type="PRINTS" id="PR01407">
    <property type="entry name" value="BUTYPHLNCDUF"/>
</dbReference>
<name>A0AAX6PWU2_HETGA</name>
<dbReference type="PROSITE" id="PS50089">
    <property type="entry name" value="ZF_RING_2"/>
    <property type="match status" value="1"/>
</dbReference>
<keyword evidence="9" id="KW-0175">Coiled coil</keyword>
<evidence type="ECO:0000256" key="6">
    <source>
        <dbReference type="ARBA" id="ARBA00022833"/>
    </source>
</evidence>
<keyword evidence="5 8" id="KW-0863">Zinc-finger</keyword>
<dbReference type="RefSeq" id="XP_004860776.1">
    <property type="nucleotide sequence ID" value="XM_004860719.3"/>
</dbReference>
<dbReference type="PROSITE" id="PS00518">
    <property type="entry name" value="ZF_RING_1"/>
    <property type="match status" value="1"/>
</dbReference>
<dbReference type="InterPro" id="IPR013083">
    <property type="entry name" value="Znf_RING/FYVE/PHD"/>
</dbReference>
<sequence>MAAELLRDRLTCSICLGLYQDPVTLPCGHNFCAACIRSSRRCCEKACPECRAPFPDGAEPCRNVALSGVLEVLQLAVREPGPEPRAAARCPRHGRPLELFCRTEGRCVCGECTVHECRLHERALLEAERREREAQLRAKLEVTQQQATQAHTQLQELQQQKSQIQNSACNLASVVSGKFSCLLQALELRRISAQRDIEAAQTQALAPALDEEQRLRGHLEALAQYGQRVQGLLEQVDDQTFLQDLQQLSEPPGPFGPLTPLQWDEDKQLGNLKELLSLLSGLLLEEGAPATVPARAPDLVPLKAPDPEAQVPSMVCPLRKKLWQNYRNLTFDPDSANRHFSLSCQDQRVTHCRRSQGPARLGSFELWQVQCTQSFRVGHHYWEVRTSDHSVTLGVAYSELTRQKLGTNTDNIGRESCSWGLCIQADSVLARHNGDSWRLPRVSARLLGIDLDLACGCLAFYSLEPQVQLLHTFHALFTRPLYPVFWLLEGRTLTLCHQPGAKLPPAPQEAASALH</sequence>
<organism evidence="12 13">
    <name type="scientific">Heterocephalus glaber</name>
    <name type="common">Naked mole rat</name>
    <dbReference type="NCBI Taxonomy" id="10181"/>
    <lineage>
        <taxon>Eukaryota</taxon>
        <taxon>Metazoa</taxon>
        <taxon>Chordata</taxon>
        <taxon>Craniata</taxon>
        <taxon>Vertebrata</taxon>
        <taxon>Euteleostomi</taxon>
        <taxon>Mammalia</taxon>
        <taxon>Eutheria</taxon>
        <taxon>Euarchontoglires</taxon>
        <taxon>Glires</taxon>
        <taxon>Rodentia</taxon>
        <taxon>Hystricomorpha</taxon>
        <taxon>Bathyergidae</taxon>
        <taxon>Heterocephalus</taxon>
    </lineage>
</organism>
<evidence type="ECO:0000259" key="10">
    <source>
        <dbReference type="PROSITE" id="PS50089"/>
    </source>
</evidence>
<gene>
    <name evidence="13" type="primary">Trim65</name>
</gene>
<dbReference type="PANTHER" id="PTHR25465">
    <property type="entry name" value="B-BOX DOMAIN CONTAINING"/>
    <property type="match status" value="1"/>
</dbReference>
<dbReference type="InterPro" id="IPR043136">
    <property type="entry name" value="B30.2/SPRY_sf"/>
</dbReference>
<evidence type="ECO:0000256" key="7">
    <source>
        <dbReference type="ARBA" id="ARBA00022859"/>
    </source>
</evidence>
<dbReference type="InterPro" id="IPR027370">
    <property type="entry name" value="Znf-RING_euk"/>
</dbReference>
<dbReference type="InterPro" id="IPR001870">
    <property type="entry name" value="B30.2/SPRY"/>
</dbReference>
<feature type="coiled-coil region" evidence="9">
    <location>
        <begin position="140"/>
        <end position="203"/>
    </location>
</feature>
<dbReference type="FunFam" id="2.60.120.920:FF:000061">
    <property type="entry name" value="Tripartite motif containing 65"/>
    <property type="match status" value="1"/>
</dbReference>
<dbReference type="Proteomes" id="UP000694906">
    <property type="component" value="Unplaced"/>
</dbReference>
<evidence type="ECO:0000313" key="12">
    <source>
        <dbReference type="Proteomes" id="UP000694906"/>
    </source>
</evidence>
<evidence type="ECO:0000256" key="4">
    <source>
        <dbReference type="ARBA" id="ARBA00022723"/>
    </source>
</evidence>
<dbReference type="InterPro" id="IPR048222">
    <property type="entry name" value="TRIM65_SPRY_PRY"/>
</dbReference>
<evidence type="ECO:0000256" key="1">
    <source>
        <dbReference type="ARBA" id="ARBA00004496"/>
    </source>
</evidence>
<dbReference type="Gene3D" id="2.60.120.920">
    <property type="match status" value="1"/>
</dbReference>